<dbReference type="GO" id="GO:0004497">
    <property type="term" value="F:monooxygenase activity"/>
    <property type="evidence" value="ECO:0007669"/>
    <property type="project" value="TreeGrafter"/>
</dbReference>
<feature type="transmembrane region" description="Helical" evidence="3">
    <location>
        <begin position="87"/>
        <end position="107"/>
    </location>
</feature>
<dbReference type="OrthoDB" id="640742at2759"/>
<protein>
    <submittedName>
        <fullName evidence="4">Peroxygenase</fullName>
    </submittedName>
</protein>
<dbReference type="Proteomes" id="UP000554482">
    <property type="component" value="Unassembled WGS sequence"/>
</dbReference>
<comment type="similarity">
    <text evidence="1">Belongs to the caleosin family.</text>
</comment>
<evidence type="ECO:0000256" key="1">
    <source>
        <dbReference type="ARBA" id="ARBA00006765"/>
    </source>
</evidence>
<evidence type="ECO:0000256" key="2">
    <source>
        <dbReference type="SAM" id="MobiDB-lite"/>
    </source>
</evidence>
<accession>A0A7J6WA12</accession>
<organism evidence="4 5">
    <name type="scientific">Thalictrum thalictroides</name>
    <name type="common">Rue-anemone</name>
    <name type="synonym">Anemone thalictroides</name>
    <dbReference type="NCBI Taxonomy" id="46969"/>
    <lineage>
        <taxon>Eukaryota</taxon>
        <taxon>Viridiplantae</taxon>
        <taxon>Streptophyta</taxon>
        <taxon>Embryophyta</taxon>
        <taxon>Tracheophyta</taxon>
        <taxon>Spermatophyta</taxon>
        <taxon>Magnoliopsida</taxon>
        <taxon>Ranunculales</taxon>
        <taxon>Ranunculaceae</taxon>
        <taxon>Thalictroideae</taxon>
        <taxon>Thalictrum</taxon>
    </lineage>
</organism>
<dbReference type="PANTHER" id="PTHR31495">
    <property type="entry name" value="PEROXYGENASE 3-RELATED"/>
    <property type="match status" value="1"/>
</dbReference>
<reference evidence="4 5" key="1">
    <citation type="submission" date="2020-06" db="EMBL/GenBank/DDBJ databases">
        <title>Transcriptomic and genomic resources for Thalictrum thalictroides and T. hernandezii: Facilitating candidate gene discovery in an emerging model plant lineage.</title>
        <authorList>
            <person name="Arias T."/>
            <person name="Riano-Pachon D.M."/>
            <person name="Di Stilio V.S."/>
        </authorList>
    </citation>
    <scope>NUCLEOTIDE SEQUENCE [LARGE SCALE GENOMIC DNA]</scope>
    <source>
        <strain evidence="5">cv. WT478/WT964</strain>
        <tissue evidence="4">Leaves</tissue>
    </source>
</reference>
<dbReference type="SUPFAM" id="SSF47473">
    <property type="entry name" value="EF-hand"/>
    <property type="match status" value="1"/>
</dbReference>
<name>A0A7J6WA12_THATH</name>
<comment type="caution">
    <text evidence="4">The sequence shown here is derived from an EMBL/GenBank/DDBJ whole genome shotgun (WGS) entry which is preliminary data.</text>
</comment>
<feature type="transmembrane region" description="Helical" evidence="3">
    <location>
        <begin position="286"/>
        <end position="315"/>
    </location>
</feature>
<evidence type="ECO:0000313" key="4">
    <source>
        <dbReference type="EMBL" id="KAF5193787.1"/>
    </source>
</evidence>
<dbReference type="InterPro" id="IPR011992">
    <property type="entry name" value="EF-hand-dom_pair"/>
</dbReference>
<evidence type="ECO:0000313" key="5">
    <source>
        <dbReference type="Proteomes" id="UP000554482"/>
    </source>
</evidence>
<keyword evidence="3" id="KW-0812">Transmembrane</keyword>
<dbReference type="GO" id="GO:0005509">
    <property type="term" value="F:calcium ion binding"/>
    <property type="evidence" value="ECO:0007669"/>
    <property type="project" value="TreeGrafter"/>
</dbReference>
<dbReference type="EMBL" id="JABWDY010019610">
    <property type="protein sequence ID" value="KAF5193787.1"/>
    <property type="molecule type" value="Genomic_DNA"/>
</dbReference>
<gene>
    <name evidence="4" type="ORF">FRX31_016623</name>
</gene>
<dbReference type="PANTHER" id="PTHR31495:SF20">
    <property type="entry name" value="CALEOSIN-RELATED FAMILY PROTEIN"/>
    <property type="match status" value="1"/>
</dbReference>
<feature type="region of interest" description="Disordered" evidence="2">
    <location>
        <begin position="231"/>
        <end position="250"/>
    </location>
</feature>
<dbReference type="InterPro" id="IPR007736">
    <property type="entry name" value="Caleosin-related"/>
</dbReference>
<dbReference type="Pfam" id="PF05042">
    <property type="entry name" value="Caleosin"/>
    <property type="match status" value="2"/>
</dbReference>
<sequence length="433" mass="49321">MADHSLATVASKAPITAERKIRSDLEESLPKPYLDRALIAPDTEHPDGSKDHKHNNMSVLQQHVAFFDHDGNGIVYPWETYRGFRAVGFNFIFSFLAGIAINVALSYPTLPGWIPSPLFPIYIDNIHKAKHGSDSDTYDTEGRFVPVNLENMFSKYARTVPDKLTLGEVWNMTEANKNAWDIFGWVAAKGEWLALYMLAKDDSGYLSKEDVRRCFDGSLFEYYAKKQHEHSQALTAPDTEHPNGTEGHKHHNRSVLQQHVAFFDLDNNGIIYPWETISQVTPMTDMFFLVFAGLRAIGFNLILSFILAIGFNVAFTYSTLPRTVKDTMEGTDSMTVVQSCRGGYLLFYFRPVHIDNIHNGKHGSDTDNYDTEGRFVPANLDNMFSKYAHTAPDKLTFREVWNMTEGNRNVYELIRLTPVRRKAVRNDLKYNPD</sequence>
<keyword evidence="5" id="KW-1185">Reference proteome</keyword>
<dbReference type="AlphaFoldDB" id="A0A7J6WA12"/>
<feature type="compositionally biased region" description="Basic and acidic residues" evidence="2">
    <location>
        <begin position="238"/>
        <end position="247"/>
    </location>
</feature>
<proteinExistence type="inferred from homology"/>
<keyword evidence="3" id="KW-1133">Transmembrane helix</keyword>
<evidence type="ECO:0000256" key="3">
    <source>
        <dbReference type="SAM" id="Phobius"/>
    </source>
</evidence>
<keyword evidence="3" id="KW-0472">Membrane</keyword>